<keyword evidence="3" id="KW-1185">Reference proteome</keyword>
<feature type="region of interest" description="Disordered" evidence="1">
    <location>
        <begin position="75"/>
        <end position="117"/>
    </location>
</feature>
<dbReference type="EMBL" id="CATQJA010002709">
    <property type="protein sequence ID" value="CAJ0587112.1"/>
    <property type="molecule type" value="Genomic_DNA"/>
</dbReference>
<dbReference type="AlphaFoldDB" id="A0AA36DI08"/>
<feature type="compositionally biased region" description="Low complexity" evidence="1">
    <location>
        <begin position="89"/>
        <end position="100"/>
    </location>
</feature>
<evidence type="ECO:0000313" key="2">
    <source>
        <dbReference type="EMBL" id="CAJ0587112.1"/>
    </source>
</evidence>
<evidence type="ECO:0000256" key="1">
    <source>
        <dbReference type="SAM" id="MobiDB-lite"/>
    </source>
</evidence>
<sequence length="117" mass="12447">MSMLRKPLTCLDVGSDDLDDLEKVLDRLTSEKMINSSLEGSMDTMSELNPKETPVLRAKTTMVTSTPVASTDFGSAQSTSFQATPIGNASSSQAPLAASSFRTPNMNIRSSNPATNT</sequence>
<gene>
    <name evidence="2" type="ORF">MSPICULIGERA_LOCUS25090</name>
</gene>
<dbReference type="Proteomes" id="UP001177023">
    <property type="component" value="Unassembled WGS sequence"/>
</dbReference>
<name>A0AA36DI08_9BILA</name>
<feature type="compositionally biased region" description="Polar residues" evidence="1">
    <location>
        <begin position="101"/>
        <end position="117"/>
    </location>
</feature>
<protein>
    <submittedName>
        <fullName evidence="2">Uncharacterized protein</fullName>
    </submittedName>
</protein>
<comment type="caution">
    <text evidence="2">The sequence shown here is derived from an EMBL/GenBank/DDBJ whole genome shotgun (WGS) entry which is preliminary data.</text>
</comment>
<feature type="non-terminal residue" evidence="2">
    <location>
        <position position="1"/>
    </location>
</feature>
<accession>A0AA36DI08</accession>
<feature type="compositionally biased region" description="Polar residues" evidence="1">
    <location>
        <begin position="75"/>
        <end position="88"/>
    </location>
</feature>
<organism evidence="2 3">
    <name type="scientific">Mesorhabditis spiculigera</name>
    <dbReference type="NCBI Taxonomy" id="96644"/>
    <lineage>
        <taxon>Eukaryota</taxon>
        <taxon>Metazoa</taxon>
        <taxon>Ecdysozoa</taxon>
        <taxon>Nematoda</taxon>
        <taxon>Chromadorea</taxon>
        <taxon>Rhabditida</taxon>
        <taxon>Rhabditina</taxon>
        <taxon>Rhabditomorpha</taxon>
        <taxon>Rhabditoidea</taxon>
        <taxon>Rhabditidae</taxon>
        <taxon>Mesorhabditinae</taxon>
        <taxon>Mesorhabditis</taxon>
    </lineage>
</organism>
<evidence type="ECO:0000313" key="3">
    <source>
        <dbReference type="Proteomes" id="UP001177023"/>
    </source>
</evidence>
<proteinExistence type="predicted"/>
<reference evidence="2" key="1">
    <citation type="submission" date="2023-06" db="EMBL/GenBank/DDBJ databases">
        <authorList>
            <person name="Delattre M."/>
        </authorList>
    </citation>
    <scope>NUCLEOTIDE SEQUENCE</scope>
    <source>
        <strain evidence="2">AF72</strain>
    </source>
</reference>